<dbReference type="Gene3D" id="1.10.640.10">
    <property type="entry name" value="Haem peroxidase domain superfamily, animal type"/>
    <property type="match status" value="1"/>
</dbReference>
<dbReference type="Pfam" id="PF00067">
    <property type="entry name" value="p450"/>
    <property type="match status" value="1"/>
</dbReference>
<dbReference type="InterPro" id="IPR001128">
    <property type="entry name" value="Cyt_P450"/>
</dbReference>
<dbReference type="Gene3D" id="1.10.630.10">
    <property type="entry name" value="Cytochrome P450"/>
    <property type="match status" value="1"/>
</dbReference>
<comment type="caution">
    <text evidence="7">The sequence shown here is derived from an EMBL/GenBank/DDBJ whole genome shotgun (WGS) entry which is preliminary data.</text>
</comment>
<reference evidence="7" key="1">
    <citation type="journal article" date="2020" name="Stud. Mycol.">
        <title>101 Dothideomycetes genomes: a test case for predicting lifestyles and emergence of pathogens.</title>
        <authorList>
            <person name="Haridas S."/>
            <person name="Albert R."/>
            <person name="Binder M."/>
            <person name="Bloem J."/>
            <person name="Labutti K."/>
            <person name="Salamov A."/>
            <person name="Andreopoulos B."/>
            <person name="Baker S."/>
            <person name="Barry K."/>
            <person name="Bills G."/>
            <person name="Bluhm B."/>
            <person name="Cannon C."/>
            <person name="Castanera R."/>
            <person name="Culley D."/>
            <person name="Daum C."/>
            <person name="Ezra D."/>
            <person name="Gonzalez J."/>
            <person name="Henrissat B."/>
            <person name="Kuo A."/>
            <person name="Liang C."/>
            <person name="Lipzen A."/>
            <person name="Lutzoni F."/>
            <person name="Magnuson J."/>
            <person name="Mondo S."/>
            <person name="Nolan M."/>
            <person name="Ohm R."/>
            <person name="Pangilinan J."/>
            <person name="Park H.-J."/>
            <person name="Ramirez L."/>
            <person name="Alfaro M."/>
            <person name="Sun H."/>
            <person name="Tritt A."/>
            <person name="Yoshinaga Y."/>
            <person name="Zwiers L.-H."/>
            <person name="Turgeon B."/>
            <person name="Goodwin S."/>
            <person name="Spatafora J."/>
            <person name="Crous P."/>
            <person name="Grigoriev I."/>
        </authorList>
    </citation>
    <scope>NUCLEOTIDE SEQUENCE</scope>
    <source>
        <strain evidence="7">CBS 130266</strain>
    </source>
</reference>
<dbReference type="GO" id="GO:0005506">
    <property type="term" value="F:iron ion binding"/>
    <property type="evidence" value="ECO:0007669"/>
    <property type="project" value="InterPro"/>
</dbReference>
<protein>
    <submittedName>
        <fullName evidence="7">Heme peroxidase</fullName>
    </submittedName>
</protein>
<dbReference type="InterPro" id="IPR050783">
    <property type="entry name" value="Oxylipin_biosynth_metab"/>
</dbReference>
<dbReference type="InterPro" id="IPR036396">
    <property type="entry name" value="Cyt_P450_sf"/>
</dbReference>
<dbReference type="Pfam" id="PF03098">
    <property type="entry name" value="An_peroxidase"/>
    <property type="match status" value="2"/>
</dbReference>
<dbReference type="GO" id="GO:0016705">
    <property type="term" value="F:oxidoreductase activity, acting on paired donors, with incorporation or reduction of molecular oxygen"/>
    <property type="evidence" value="ECO:0007669"/>
    <property type="project" value="InterPro"/>
</dbReference>
<dbReference type="GO" id="GO:0004601">
    <property type="term" value="F:peroxidase activity"/>
    <property type="evidence" value="ECO:0007669"/>
    <property type="project" value="UniProtKB-KW"/>
</dbReference>
<dbReference type="SUPFAM" id="SSF48264">
    <property type="entry name" value="Cytochrome P450"/>
    <property type="match status" value="1"/>
</dbReference>
<dbReference type="PRINTS" id="PR00457">
    <property type="entry name" value="ANPEROXIDASE"/>
</dbReference>
<dbReference type="EMBL" id="MU007018">
    <property type="protein sequence ID" value="KAF2433982.1"/>
    <property type="molecule type" value="Genomic_DNA"/>
</dbReference>
<dbReference type="InterPro" id="IPR019791">
    <property type="entry name" value="Haem_peroxidase_animal"/>
</dbReference>
<evidence type="ECO:0000313" key="7">
    <source>
        <dbReference type="EMBL" id="KAF2433982.1"/>
    </source>
</evidence>
<dbReference type="GO" id="GO:0051213">
    <property type="term" value="F:dioxygenase activity"/>
    <property type="evidence" value="ECO:0007669"/>
    <property type="project" value="UniProtKB-KW"/>
</dbReference>
<dbReference type="GO" id="GO:0006979">
    <property type="term" value="P:response to oxidative stress"/>
    <property type="evidence" value="ECO:0007669"/>
    <property type="project" value="InterPro"/>
</dbReference>
<dbReference type="InterPro" id="IPR034812">
    <property type="entry name" value="Ppo-like_N"/>
</dbReference>
<comment type="subunit">
    <text evidence="1">Homotetramer.</text>
</comment>
<dbReference type="GO" id="GO:0004497">
    <property type="term" value="F:monooxygenase activity"/>
    <property type="evidence" value="ECO:0007669"/>
    <property type="project" value="InterPro"/>
</dbReference>
<accession>A0A9P4NYI5</accession>
<evidence type="ECO:0000256" key="5">
    <source>
        <dbReference type="ARBA" id="ARBA00023004"/>
    </source>
</evidence>
<proteinExistence type="predicted"/>
<dbReference type="PANTHER" id="PTHR11903">
    <property type="entry name" value="PROSTAGLANDIN G/H SYNTHASE"/>
    <property type="match status" value="1"/>
</dbReference>
<keyword evidence="5 6" id="KW-0408">Iron</keyword>
<dbReference type="SUPFAM" id="SSF48113">
    <property type="entry name" value="Heme-dependent peroxidases"/>
    <property type="match status" value="1"/>
</dbReference>
<evidence type="ECO:0000256" key="3">
    <source>
        <dbReference type="ARBA" id="ARBA00022964"/>
    </source>
</evidence>
<dbReference type="CDD" id="cd20612">
    <property type="entry name" value="CYP_LDS-like_C"/>
    <property type="match status" value="1"/>
</dbReference>
<name>A0A9P4NYI5_9PEZI</name>
<feature type="binding site" description="axial binding residue" evidence="6">
    <location>
        <position position="315"/>
    </location>
    <ligand>
        <name>heme b</name>
        <dbReference type="ChEBI" id="CHEBI:60344"/>
    </ligand>
    <ligandPart>
        <name>Fe</name>
        <dbReference type="ChEBI" id="CHEBI:18248"/>
    </ligandPart>
</feature>
<keyword evidence="7" id="KW-0575">Peroxidase</keyword>
<dbReference type="GO" id="GO:0006631">
    <property type="term" value="P:fatty acid metabolic process"/>
    <property type="evidence" value="ECO:0007669"/>
    <property type="project" value="UniProtKB-ARBA"/>
</dbReference>
<keyword evidence="6" id="KW-0349">Heme</keyword>
<dbReference type="PROSITE" id="PS50292">
    <property type="entry name" value="PEROXIDASE_3"/>
    <property type="match status" value="1"/>
</dbReference>
<evidence type="ECO:0000313" key="8">
    <source>
        <dbReference type="Proteomes" id="UP000800235"/>
    </source>
</evidence>
<dbReference type="CDD" id="cd09817">
    <property type="entry name" value="linoleate_diol_synthase_like"/>
    <property type="match status" value="1"/>
</dbReference>
<dbReference type="Proteomes" id="UP000800235">
    <property type="component" value="Unassembled WGS sequence"/>
</dbReference>
<evidence type="ECO:0000256" key="6">
    <source>
        <dbReference type="PIRSR" id="PIRSR619791-2"/>
    </source>
</evidence>
<sequence>MSSTRNPGSRVYVATATKFPDNSRTGKKVTDAFLTQLYNDLQHPPISYLGEHYKYRSADGSYNSLVHPNLGKAGTPYARTCAPKAMQPGALPDPGVIFDSIMARKDKNREQHPNQISSVLFYLASIIIHDLFRTDHAKFAVSKTSSYLDLSPLYGSNLEEQIQMRTGNGGRLKPDCFSEVRLLAFPPGVGALLIMFNRFHNNVVEQLATINEKNQFKKPDGNAPEIDTTKAKWRDDFHSNHPDWAKYDENLFQTGRLITGGLYINMILLDYVRTILNLNKTNSNWALNPRADIKETEVASGNQVSAEFNLVYRWHSAISARDEKWTEDFWAKNFPGVDPTKQKWHDFAIQAGDIEKKLLAQDPMDRDFDGLQRQADGTFNDDDLVRLISSSVEDCANSYGANRVPIVLRVVEQLGIMQARAWNVASLNEFRKYFGLKPHEKFTDINPDESVAKQLERLYDHPDQVELYPGLVAERTKEPRVPGAGLSPSFTVSRAVLSDAVALVRGDRFYTVDYHPKKLTNWGYTAAGSDVAIDNGCVSYKLFLTVFPRHFRPNSIYAHYPMTIPGEMAIVMKTLGRYNQYNWDKPGKLPDTQVAFSYAACKSILTNSDAFKITWNGNMEYLMGPSSKEFMRQSGGPKDLEARKAMQQSLYKDGKWESSLRQYFEKATKDMLKKKAYSLANFNQVDIVRDIGNLVSVHFVSELFSLPLKTEKHPLGTLTEHEMYLVLLAICTSFLKETDSVDAFRIRQLSYTATQSLGKQVQFQIDDSGRLISVTRLLDALSINSPIEEYGDAMVDTLLKAGLDSKHIVWGHILSTASGIVATQGQLFANVLEYFIKEGSPPQILSTINKLAKQDSDSAFEELMHFALEAARLSHETAVYRTVATPTTLPDNNGTLNVKPGDRVLLNLKAASLDPKIFLEPNTFDPTRNLEDYVHIGMGPHDNLGAATTRIALTAMLKMVARLDGLRPATGPQGLIHKIPRVLPGGARGVPYNGFLTENWDGVWPVPQTMKVNWN</sequence>
<dbReference type="GO" id="GO:0020037">
    <property type="term" value="F:heme binding"/>
    <property type="evidence" value="ECO:0007669"/>
    <property type="project" value="InterPro"/>
</dbReference>
<evidence type="ECO:0000256" key="1">
    <source>
        <dbReference type="ARBA" id="ARBA00011881"/>
    </source>
</evidence>
<keyword evidence="3" id="KW-0223">Dioxygenase</keyword>
<dbReference type="OrthoDB" id="823504at2759"/>
<dbReference type="AlphaFoldDB" id="A0A9P4NYI5"/>
<dbReference type="InterPro" id="IPR010255">
    <property type="entry name" value="Haem_peroxidase_sf"/>
</dbReference>
<keyword evidence="8" id="KW-1185">Reference proteome</keyword>
<evidence type="ECO:0000256" key="4">
    <source>
        <dbReference type="ARBA" id="ARBA00023002"/>
    </source>
</evidence>
<dbReference type="PANTHER" id="PTHR11903:SF13">
    <property type="entry name" value="LINOLEATE 10R-LIPOXYGENASE"/>
    <property type="match status" value="1"/>
</dbReference>
<keyword evidence="4" id="KW-0560">Oxidoreductase</keyword>
<keyword evidence="2 6" id="KW-0479">Metal-binding</keyword>
<dbReference type="InterPro" id="IPR037120">
    <property type="entry name" value="Haem_peroxidase_sf_animal"/>
</dbReference>
<organism evidence="7 8">
    <name type="scientific">Tothia fuscella</name>
    <dbReference type="NCBI Taxonomy" id="1048955"/>
    <lineage>
        <taxon>Eukaryota</taxon>
        <taxon>Fungi</taxon>
        <taxon>Dikarya</taxon>
        <taxon>Ascomycota</taxon>
        <taxon>Pezizomycotina</taxon>
        <taxon>Dothideomycetes</taxon>
        <taxon>Pleosporomycetidae</taxon>
        <taxon>Venturiales</taxon>
        <taxon>Cylindrosympodiaceae</taxon>
        <taxon>Tothia</taxon>
    </lineage>
</organism>
<evidence type="ECO:0000256" key="2">
    <source>
        <dbReference type="ARBA" id="ARBA00022723"/>
    </source>
</evidence>
<gene>
    <name evidence="7" type="ORF">EJ08DRAFT_20387</name>
</gene>